<name>A0A1R4B823_9VIBR</name>
<comment type="function">
    <text evidence="3">A GTPase-activating protein (GAP) that modifies Der/EngA GTPase function. May play a role in ribosome biogenesis.</text>
</comment>
<keyword evidence="1 3" id="KW-0343">GTPase activation</keyword>
<evidence type="ECO:0000256" key="2">
    <source>
        <dbReference type="ARBA" id="ARBA00022517"/>
    </source>
</evidence>
<proteinExistence type="inferred from homology"/>
<evidence type="ECO:0000256" key="4">
    <source>
        <dbReference type="SAM" id="MobiDB-lite"/>
    </source>
</evidence>
<evidence type="ECO:0000256" key="1">
    <source>
        <dbReference type="ARBA" id="ARBA00022468"/>
    </source>
</evidence>
<comment type="subunit">
    <text evidence="3">Interacts with Der.</text>
</comment>
<dbReference type="InterPro" id="IPR007336">
    <property type="entry name" value="YihI"/>
</dbReference>
<evidence type="ECO:0000256" key="3">
    <source>
        <dbReference type="HAMAP-Rule" id="MF_01058"/>
    </source>
</evidence>
<feature type="compositionally biased region" description="Low complexity" evidence="4">
    <location>
        <begin position="156"/>
        <end position="169"/>
    </location>
</feature>
<feature type="compositionally biased region" description="Basic and acidic residues" evidence="4">
    <location>
        <begin position="23"/>
        <end position="32"/>
    </location>
</feature>
<dbReference type="EMBL" id="FUFT01000009">
    <property type="protein sequence ID" value="SJL85069.1"/>
    <property type="molecule type" value="Genomic_DNA"/>
</dbReference>
<dbReference type="OrthoDB" id="5677577at2"/>
<dbReference type="RefSeq" id="WP_077315460.1">
    <property type="nucleotide sequence ID" value="NZ_AP024887.1"/>
</dbReference>
<organism evidence="5 6">
    <name type="scientific">Vibrio palustris</name>
    <dbReference type="NCBI Taxonomy" id="1918946"/>
    <lineage>
        <taxon>Bacteria</taxon>
        <taxon>Pseudomonadati</taxon>
        <taxon>Pseudomonadota</taxon>
        <taxon>Gammaproteobacteria</taxon>
        <taxon>Vibrionales</taxon>
        <taxon>Vibrionaceae</taxon>
        <taxon>Vibrio</taxon>
    </lineage>
</organism>
<dbReference type="HAMAP" id="MF_01058">
    <property type="entry name" value="GAP_YihI"/>
    <property type="match status" value="1"/>
</dbReference>
<evidence type="ECO:0000313" key="6">
    <source>
        <dbReference type="Proteomes" id="UP000189475"/>
    </source>
</evidence>
<feature type="region of interest" description="Disordered" evidence="4">
    <location>
        <begin position="1"/>
        <end position="91"/>
    </location>
</feature>
<keyword evidence="2 3" id="KW-0690">Ribosome biogenesis</keyword>
<protein>
    <recommendedName>
        <fullName evidence="3">Der GTPase-activating protein YihI</fullName>
    </recommendedName>
</protein>
<reference evidence="5 6" key="1">
    <citation type="submission" date="2017-02" db="EMBL/GenBank/DDBJ databases">
        <authorList>
            <person name="Peterson S.W."/>
        </authorList>
    </citation>
    <scope>NUCLEOTIDE SEQUENCE [LARGE SCALE GENOMIC DNA]</scope>
    <source>
        <strain evidence="5 6">CECT 9027</strain>
    </source>
</reference>
<feature type="compositionally biased region" description="Basic residues" evidence="4">
    <location>
        <begin position="33"/>
        <end position="47"/>
    </location>
</feature>
<dbReference type="STRING" id="1918946.VPAL9027_03092"/>
<accession>A0A1R4B823</accession>
<evidence type="ECO:0000313" key="5">
    <source>
        <dbReference type="EMBL" id="SJL85069.1"/>
    </source>
</evidence>
<comment type="similarity">
    <text evidence="3">Belongs to the YihI family.</text>
</comment>
<dbReference type="GO" id="GO:0005096">
    <property type="term" value="F:GTPase activator activity"/>
    <property type="evidence" value="ECO:0007669"/>
    <property type="project" value="UniProtKB-KW"/>
</dbReference>
<dbReference type="AlphaFoldDB" id="A0A1R4B823"/>
<dbReference type="Pfam" id="PF04220">
    <property type="entry name" value="YihI"/>
    <property type="match status" value="1"/>
</dbReference>
<dbReference type="NCBIfam" id="NF003560">
    <property type="entry name" value="PRK05244.1-1"/>
    <property type="match status" value="1"/>
</dbReference>
<feature type="compositionally biased region" description="Basic and acidic residues" evidence="4">
    <location>
        <begin position="80"/>
        <end position="91"/>
    </location>
</feature>
<feature type="region of interest" description="Disordered" evidence="4">
    <location>
        <begin position="147"/>
        <end position="188"/>
    </location>
</feature>
<sequence>MSRSKKSRKPGANSSAEIIVTRNRSEADQDGRLRKRLKKRKGLKTGQRHSTAQDEQANKGGQKRDARLGSKKKIPLIVEAPKKQTKQERRVSAAQELEMLENDAQLAVLMTRLENGEKLGVGLQKYVDEKLDRIEILMDQLGLFDDVEDDAEEEVPAAPSQPSKKQSAPKSDDDLLSQFQGIDIDSYK</sequence>
<dbReference type="Proteomes" id="UP000189475">
    <property type="component" value="Unassembled WGS sequence"/>
</dbReference>
<dbReference type="GO" id="GO:0042254">
    <property type="term" value="P:ribosome biogenesis"/>
    <property type="evidence" value="ECO:0007669"/>
    <property type="project" value="UniProtKB-KW"/>
</dbReference>
<keyword evidence="6" id="KW-1185">Reference proteome</keyword>
<gene>
    <name evidence="3 5" type="primary">yihI</name>
    <name evidence="5" type="ORF">VPAL9027_03092</name>
</gene>